<evidence type="ECO:0000313" key="2">
    <source>
        <dbReference type="EMBL" id="CAD9443551.1"/>
    </source>
</evidence>
<dbReference type="SUPFAM" id="SSF52540">
    <property type="entry name" value="P-loop containing nucleoside triphosphate hydrolases"/>
    <property type="match status" value="1"/>
</dbReference>
<dbReference type="AlphaFoldDB" id="A0A6U3UXW4"/>
<dbReference type="FunFam" id="3.40.50.300:FF:001329">
    <property type="entry name" value="Small GTP-binding protein, putative"/>
    <property type="match status" value="1"/>
</dbReference>
<dbReference type="InterPro" id="IPR005225">
    <property type="entry name" value="Small_GTP-bd"/>
</dbReference>
<dbReference type="InterPro" id="IPR001806">
    <property type="entry name" value="Small_GTPase"/>
</dbReference>
<dbReference type="NCBIfam" id="TIGR00231">
    <property type="entry name" value="small_GTP"/>
    <property type="match status" value="1"/>
</dbReference>
<dbReference type="SMART" id="SM00174">
    <property type="entry name" value="RHO"/>
    <property type="match status" value="1"/>
</dbReference>
<dbReference type="SMART" id="SM00176">
    <property type="entry name" value="RAN"/>
    <property type="match status" value="1"/>
</dbReference>
<accession>A0A6U3UXW4</accession>
<gene>
    <name evidence="2" type="ORF">DSPE1174_LOCUS19114</name>
    <name evidence="3" type="ORF">DSPE1174_LOCUS19115</name>
</gene>
<reference evidence="2" key="1">
    <citation type="submission" date="2021-01" db="EMBL/GenBank/DDBJ databases">
        <authorList>
            <person name="Corre E."/>
            <person name="Pelletier E."/>
            <person name="Niang G."/>
            <person name="Scheremetjew M."/>
            <person name="Finn R."/>
            <person name="Kale V."/>
            <person name="Holt S."/>
            <person name="Cochrane G."/>
            <person name="Meng A."/>
            <person name="Brown T."/>
            <person name="Cohen L."/>
        </authorList>
    </citation>
    <scope>NUCLEOTIDE SEQUENCE</scope>
    <source>
        <strain evidence="2">CCMP1381</strain>
    </source>
</reference>
<dbReference type="EMBL" id="HBGS01036867">
    <property type="protein sequence ID" value="CAD9443554.1"/>
    <property type="molecule type" value="Transcribed_RNA"/>
</dbReference>
<dbReference type="InterPro" id="IPR027417">
    <property type="entry name" value="P-loop_NTPase"/>
</dbReference>
<dbReference type="GO" id="GO:0003924">
    <property type="term" value="F:GTPase activity"/>
    <property type="evidence" value="ECO:0007669"/>
    <property type="project" value="InterPro"/>
</dbReference>
<dbReference type="PROSITE" id="PS51420">
    <property type="entry name" value="RHO"/>
    <property type="match status" value="1"/>
</dbReference>
<dbReference type="Gene3D" id="3.40.50.300">
    <property type="entry name" value="P-loop containing nucleotide triphosphate hydrolases"/>
    <property type="match status" value="1"/>
</dbReference>
<dbReference type="PRINTS" id="PR00449">
    <property type="entry name" value="RASTRNSFRMNG"/>
</dbReference>
<dbReference type="EMBL" id="HBGS01036866">
    <property type="protein sequence ID" value="CAD9443551.1"/>
    <property type="molecule type" value="Transcribed_RNA"/>
</dbReference>
<proteinExistence type="predicted"/>
<sequence length="240" mass="27153">MAEMKEDTKEDTKEDFNDAKAVDLSAQDAGMSGASSGDYDVKVILLGDSATGKSKLMERFMMNDYNPIQQSTFALNTFRKTVTVDSKSVEVEFWDTAGQERFQKVHPAYYTDASACILVFDVTRKATYQHLSTWYDELRAACGNVPCILVANKIDINYEVTNKKYKFAEKNDLKFFFTSASDGTNVVSVFEQAVHDAVQYRRTSNEARAKGIYEDTDIGFEAEVQDLHKYFDEKEREGGD</sequence>
<evidence type="ECO:0000313" key="3">
    <source>
        <dbReference type="EMBL" id="CAD9443554.1"/>
    </source>
</evidence>
<organism evidence="2">
    <name type="scientific">Octactis speculum</name>
    <dbReference type="NCBI Taxonomy" id="3111310"/>
    <lineage>
        <taxon>Eukaryota</taxon>
        <taxon>Sar</taxon>
        <taxon>Stramenopiles</taxon>
        <taxon>Ochrophyta</taxon>
        <taxon>Dictyochophyceae</taxon>
        <taxon>Dictyochales</taxon>
        <taxon>Dictyochaceae</taxon>
        <taxon>Octactis</taxon>
    </lineage>
</organism>
<protein>
    <submittedName>
        <fullName evidence="2">Uncharacterized protein</fullName>
    </submittedName>
</protein>
<dbReference type="PROSITE" id="PS51419">
    <property type="entry name" value="RAB"/>
    <property type="match status" value="1"/>
</dbReference>
<name>A0A6U3UXW4_9STRA</name>
<dbReference type="PANTHER" id="PTHR47978">
    <property type="match status" value="1"/>
</dbReference>
<dbReference type="GO" id="GO:0005525">
    <property type="term" value="F:GTP binding"/>
    <property type="evidence" value="ECO:0007669"/>
    <property type="project" value="InterPro"/>
</dbReference>
<dbReference type="SMART" id="SM00173">
    <property type="entry name" value="RAS"/>
    <property type="match status" value="1"/>
</dbReference>
<evidence type="ECO:0000256" key="1">
    <source>
        <dbReference type="ARBA" id="ARBA00022741"/>
    </source>
</evidence>
<dbReference type="SMART" id="SM00175">
    <property type="entry name" value="RAB"/>
    <property type="match status" value="1"/>
</dbReference>
<dbReference type="Pfam" id="PF00071">
    <property type="entry name" value="Ras"/>
    <property type="match status" value="1"/>
</dbReference>
<keyword evidence="1" id="KW-0547">Nucleotide-binding</keyword>